<accession>A0AB39LEF4</accession>
<sequence length="46" mass="4783">MSALEVIGALWVVALLDPAVRRVPSWPLLSPLWTAAAVCVSHAASG</sequence>
<dbReference type="AlphaFoldDB" id="A0AB39LEF4"/>
<name>A0AB39LEF4_9ACTN</name>
<organism evidence="1">
    <name type="scientific">Streptomyces sp. R02</name>
    <dbReference type="NCBI Taxonomy" id="3238623"/>
    <lineage>
        <taxon>Bacteria</taxon>
        <taxon>Bacillati</taxon>
        <taxon>Actinomycetota</taxon>
        <taxon>Actinomycetes</taxon>
        <taxon>Kitasatosporales</taxon>
        <taxon>Streptomycetaceae</taxon>
        <taxon>Streptomyces</taxon>
    </lineage>
</organism>
<proteinExistence type="predicted"/>
<evidence type="ECO:0008006" key="2">
    <source>
        <dbReference type="Google" id="ProtNLM"/>
    </source>
</evidence>
<reference evidence="1" key="1">
    <citation type="submission" date="2024-07" db="EMBL/GenBank/DDBJ databases">
        <authorList>
            <person name="Yu S.T."/>
        </authorList>
    </citation>
    <scope>NUCLEOTIDE SEQUENCE</scope>
    <source>
        <strain evidence="1">R02</strain>
    </source>
</reference>
<gene>
    <name evidence="1" type="ORF">AB5J57_00810</name>
</gene>
<dbReference type="EMBL" id="CP163429">
    <property type="protein sequence ID" value="XDP92137.1"/>
    <property type="molecule type" value="Genomic_DNA"/>
</dbReference>
<dbReference type="RefSeq" id="WP_369154028.1">
    <property type="nucleotide sequence ID" value="NZ_CP163429.1"/>
</dbReference>
<evidence type="ECO:0000313" key="1">
    <source>
        <dbReference type="EMBL" id="XDP92137.1"/>
    </source>
</evidence>
<protein>
    <recommendedName>
        <fullName evidence="2">Prepilin peptidase</fullName>
    </recommendedName>
</protein>